<dbReference type="FunFam" id="3.10.20.90:FF:000160">
    <property type="entry name" value="Polyubiquitin-C"/>
    <property type="match status" value="1"/>
</dbReference>
<dbReference type="InterPro" id="IPR019956">
    <property type="entry name" value="Ubiquitin_dom"/>
</dbReference>
<dbReference type="Proteomes" id="UP001140206">
    <property type="component" value="Chromosome 1"/>
</dbReference>
<dbReference type="GO" id="GO:0005737">
    <property type="term" value="C:cytoplasm"/>
    <property type="evidence" value="ECO:0007669"/>
    <property type="project" value="UniProtKB-SubCell"/>
</dbReference>
<evidence type="ECO:0000259" key="9">
    <source>
        <dbReference type="PROSITE" id="PS50053"/>
    </source>
</evidence>
<keyword evidence="8" id="KW-0539">Nucleus</keyword>
<sequence length="363" mass="40904">MEGLEIVIKMRNGRTTIVEVESENPIIEHVKVNIKSKMRVFVKAFGEKIISFMVESKQTVGRLKEMIQDAECISIDNMNLKFDDNELGNSQTLAQCNIQEDSTLVVGSRDDIRIYIITWGYKTIILDTKTSETVSNIKRVISDQEGIALHMHNVIFDGNKLDDSCILADCNIQNGSTLKLVPCSNRCGMGHTDRQDLVKRRRKGPKGMQIFVKTLTGKTITLDEVESSDTIDDVKAQIQDKEKIPPHQQRLIFASKQLEDGRTLADYNIQNESTLHLVLRLGGPRKRIQILVKPLTGEAMPLEVESSATIDNVKAMIQDKAGIPPDRQKLIFAGEELEDGHTLAEYKIYYDSAIYFIVKPRGN</sequence>
<dbReference type="FunFam" id="3.10.20.90:FF:000009">
    <property type="entry name" value="Ubiquitin-60S ribosomal protein"/>
    <property type="match status" value="1"/>
</dbReference>
<feature type="domain" description="Ubiquitin-like" evidence="9">
    <location>
        <begin position="38"/>
        <end position="106"/>
    </location>
</feature>
<feature type="domain" description="Ubiquitin-like" evidence="9">
    <location>
        <begin position="112"/>
        <end position="181"/>
    </location>
</feature>
<evidence type="ECO:0000256" key="6">
    <source>
        <dbReference type="ARBA" id="ARBA00022737"/>
    </source>
</evidence>
<keyword evidence="5" id="KW-1017">Isopeptide bond</keyword>
<comment type="similarity">
    <text evidence="3">Belongs to the ubiquitin family.</text>
</comment>
<dbReference type="GO" id="GO:0003729">
    <property type="term" value="F:mRNA binding"/>
    <property type="evidence" value="ECO:0007669"/>
    <property type="project" value="UniProtKB-ARBA"/>
</dbReference>
<name>A0AAV8GK84_9POAL</name>
<dbReference type="CDD" id="cd17039">
    <property type="entry name" value="Ubl_ubiquitin_like"/>
    <property type="match status" value="1"/>
</dbReference>
<dbReference type="InterPro" id="IPR000626">
    <property type="entry name" value="Ubiquitin-like_dom"/>
</dbReference>
<keyword evidence="11" id="KW-1185">Reference proteome</keyword>
<proteinExistence type="inferred from homology"/>
<dbReference type="SUPFAM" id="SSF54236">
    <property type="entry name" value="Ubiquitin-like"/>
    <property type="match status" value="4"/>
</dbReference>
<keyword evidence="6" id="KW-0677">Repeat</keyword>
<dbReference type="EMBL" id="JAMFTS010000001">
    <property type="protein sequence ID" value="KAJ4803682.1"/>
    <property type="molecule type" value="Genomic_DNA"/>
</dbReference>
<evidence type="ECO:0000256" key="2">
    <source>
        <dbReference type="ARBA" id="ARBA00004496"/>
    </source>
</evidence>
<feature type="domain" description="Ubiquitin-like" evidence="9">
    <location>
        <begin position="208"/>
        <end position="284"/>
    </location>
</feature>
<dbReference type="Gene3D" id="3.10.20.90">
    <property type="entry name" value="Phosphatidylinositol 3-kinase Catalytic Subunit, Chain A, domain 1"/>
    <property type="match status" value="4"/>
</dbReference>
<feature type="domain" description="Ubiquitin-like" evidence="9">
    <location>
        <begin position="288"/>
        <end position="363"/>
    </location>
</feature>
<dbReference type="PROSITE" id="PS50053">
    <property type="entry name" value="UBIQUITIN_2"/>
    <property type="match status" value="4"/>
</dbReference>
<comment type="caution">
    <text evidence="10">The sequence shown here is derived from an EMBL/GenBank/DDBJ whole genome shotgun (WGS) entry which is preliminary data.</text>
</comment>
<dbReference type="InterPro" id="IPR029071">
    <property type="entry name" value="Ubiquitin-like_domsf"/>
</dbReference>
<evidence type="ECO:0000256" key="4">
    <source>
        <dbReference type="ARBA" id="ARBA00022490"/>
    </source>
</evidence>
<comment type="subcellular location">
    <subcellularLocation>
        <location evidence="2">Cytoplasm</location>
    </subcellularLocation>
    <subcellularLocation>
        <location evidence="1">Nucleus</location>
    </subcellularLocation>
</comment>
<accession>A0AAV8GK84</accession>
<dbReference type="Pfam" id="PF00240">
    <property type="entry name" value="ubiquitin"/>
    <property type="match status" value="4"/>
</dbReference>
<dbReference type="SMART" id="SM00213">
    <property type="entry name" value="UBQ"/>
    <property type="match status" value="4"/>
</dbReference>
<dbReference type="PANTHER" id="PTHR10666">
    <property type="entry name" value="UBIQUITIN"/>
    <property type="match status" value="1"/>
</dbReference>
<evidence type="ECO:0000313" key="11">
    <source>
        <dbReference type="Proteomes" id="UP001140206"/>
    </source>
</evidence>
<evidence type="ECO:0000256" key="8">
    <source>
        <dbReference type="ARBA" id="ARBA00023242"/>
    </source>
</evidence>
<organism evidence="10 11">
    <name type="scientific">Rhynchospora pubera</name>
    <dbReference type="NCBI Taxonomy" id="906938"/>
    <lineage>
        <taxon>Eukaryota</taxon>
        <taxon>Viridiplantae</taxon>
        <taxon>Streptophyta</taxon>
        <taxon>Embryophyta</taxon>
        <taxon>Tracheophyta</taxon>
        <taxon>Spermatophyta</taxon>
        <taxon>Magnoliopsida</taxon>
        <taxon>Liliopsida</taxon>
        <taxon>Poales</taxon>
        <taxon>Cyperaceae</taxon>
        <taxon>Cyperoideae</taxon>
        <taxon>Rhynchosporeae</taxon>
        <taxon>Rhynchospora</taxon>
    </lineage>
</organism>
<evidence type="ECO:0000313" key="10">
    <source>
        <dbReference type="EMBL" id="KAJ4803682.1"/>
    </source>
</evidence>
<protein>
    <submittedName>
        <fullName evidence="10">Polyubiquitin</fullName>
    </submittedName>
</protein>
<keyword evidence="7" id="KW-0833">Ubl conjugation pathway</keyword>
<keyword evidence="4" id="KW-0963">Cytoplasm</keyword>
<evidence type="ECO:0000256" key="1">
    <source>
        <dbReference type="ARBA" id="ARBA00004123"/>
    </source>
</evidence>
<gene>
    <name evidence="10" type="ORF">LUZ62_016248</name>
</gene>
<dbReference type="PROSITE" id="PS00299">
    <property type="entry name" value="UBIQUITIN_1"/>
    <property type="match status" value="1"/>
</dbReference>
<dbReference type="PRINTS" id="PR00348">
    <property type="entry name" value="UBIQUITIN"/>
</dbReference>
<reference evidence="10" key="1">
    <citation type="submission" date="2022-08" db="EMBL/GenBank/DDBJ databases">
        <authorList>
            <person name="Marques A."/>
        </authorList>
    </citation>
    <scope>NUCLEOTIDE SEQUENCE</scope>
    <source>
        <strain evidence="10">RhyPub2mFocal</strain>
        <tissue evidence="10">Leaves</tissue>
    </source>
</reference>
<dbReference type="InterPro" id="IPR019954">
    <property type="entry name" value="Ubiquitin_CS"/>
</dbReference>
<dbReference type="InterPro" id="IPR050158">
    <property type="entry name" value="Ubiquitin_ubiquitin-like"/>
</dbReference>
<dbReference type="AlphaFoldDB" id="A0AAV8GK84"/>
<evidence type="ECO:0000256" key="5">
    <source>
        <dbReference type="ARBA" id="ARBA00022499"/>
    </source>
</evidence>
<evidence type="ECO:0000256" key="7">
    <source>
        <dbReference type="ARBA" id="ARBA00022786"/>
    </source>
</evidence>
<dbReference type="GO" id="GO:0005634">
    <property type="term" value="C:nucleus"/>
    <property type="evidence" value="ECO:0007669"/>
    <property type="project" value="UniProtKB-SubCell"/>
</dbReference>
<evidence type="ECO:0000256" key="3">
    <source>
        <dbReference type="ARBA" id="ARBA00008430"/>
    </source>
</evidence>